<sequence length="101" mass="11080">MVGMGRVYKDTSKPSSSSESPSSPAVTTSTSITETVNGSHDFKITGYSLAKGMGIGKYIASDTFMVGGMRGRFISIPMGRVWKIMRLMFRCLSLWQARARM</sequence>
<evidence type="ECO:0000313" key="2">
    <source>
        <dbReference type="EMBL" id="KAL0418771.1"/>
    </source>
</evidence>
<reference evidence="2" key="2">
    <citation type="journal article" date="2024" name="Plant">
        <title>Genomic evolution and insights into agronomic trait innovations of Sesamum species.</title>
        <authorList>
            <person name="Miao H."/>
            <person name="Wang L."/>
            <person name="Qu L."/>
            <person name="Liu H."/>
            <person name="Sun Y."/>
            <person name="Le M."/>
            <person name="Wang Q."/>
            <person name="Wei S."/>
            <person name="Zheng Y."/>
            <person name="Lin W."/>
            <person name="Duan Y."/>
            <person name="Cao H."/>
            <person name="Xiong S."/>
            <person name="Wang X."/>
            <person name="Wei L."/>
            <person name="Li C."/>
            <person name="Ma Q."/>
            <person name="Ju M."/>
            <person name="Zhao R."/>
            <person name="Li G."/>
            <person name="Mu C."/>
            <person name="Tian Q."/>
            <person name="Mei H."/>
            <person name="Zhang T."/>
            <person name="Gao T."/>
            <person name="Zhang H."/>
        </authorList>
    </citation>
    <scope>NUCLEOTIDE SEQUENCE</scope>
    <source>
        <strain evidence="2">G02</strain>
    </source>
</reference>
<gene>
    <name evidence="2" type="ORF">Sradi_1290600</name>
</gene>
<protein>
    <submittedName>
        <fullName evidence="2">BTB/POZ and MATH domain-containing protein 1</fullName>
    </submittedName>
</protein>
<proteinExistence type="predicted"/>
<comment type="caution">
    <text evidence="2">The sequence shown here is derived from an EMBL/GenBank/DDBJ whole genome shotgun (WGS) entry which is preliminary data.</text>
</comment>
<feature type="region of interest" description="Disordered" evidence="1">
    <location>
        <begin position="1"/>
        <end position="31"/>
    </location>
</feature>
<reference evidence="2" key="1">
    <citation type="submission" date="2020-06" db="EMBL/GenBank/DDBJ databases">
        <authorList>
            <person name="Li T."/>
            <person name="Hu X."/>
            <person name="Zhang T."/>
            <person name="Song X."/>
            <person name="Zhang H."/>
            <person name="Dai N."/>
            <person name="Sheng W."/>
            <person name="Hou X."/>
            <person name="Wei L."/>
        </authorList>
    </citation>
    <scope>NUCLEOTIDE SEQUENCE</scope>
    <source>
        <strain evidence="2">G02</strain>
        <tissue evidence="2">Leaf</tissue>
    </source>
</reference>
<dbReference type="EMBL" id="JACGWJ010000005">
    <property type="protein sequence ID" value="KAL0418771.1"/>
    <property type="molecule type" value="Genomic_DNA"/>
</dbReference>
<dbReference type="AlphaFoldDB" id="A0AAW2URX4"/>
<name>A0AAW2URX4_SESRA</name>
<accession>A0AAW2URX4</accession>
<organism evidence="2">
    <name type="scientific">Sesamum radiatum</name>
    <name type="common">Black benniseed</name>
    <dbReference type="NCBI Taxonomy" id="300843"/>
    <lineage>
        <taxon>Eukaryota</taxon>
        <taxon>Viridiplantae</taxon>
        <taxon>Streptophyta</taxon>
        <taxon>Embryophyta</taxon>
        <taxon>Tracheophyta</taxon>
        <taxon>Spermatophyta</taxon>
        <taxon>Magnoliopsida</taxon>
        <taxon>eudicotyledons</taxon>
        <taxon>Gunneridae</taxon>
        <taxon>Pentapetalae</taxon>
        <taxon>asterids</taxon>
        <taxon>lamiids</taxon>
        <taxon>Lamiales</taxon>
        <taxon>Pedaliaceae</taxon>
        <taxon>Sesamum</taxon>
    </lineage>
</organism>
<feature type="compositionally biased region" description="Low complexity" evidence="1">
    <location>
        <begin position="13"/>
        <end position="31"/>
    </location>
</feature>
<dbReference type="SUPFAM" id="SSF49599">
    <property type="entry name" value="TRAF domain-like"/>
    <property type="match status" value="1"/>
</dbReference>
<evidence type="ECO:0000256" key="1">
    <source>
        <dbReference type="SAM" id="MobiDB-lite"/>
    </source>
</evidence>